<comment type="caution">
    <text evidence="2">The sequence shown here is derived from an EMBL/GenBank/DDBJ whole genome shotgun (WGS) entry which is preliminary data.</text>
</comment>
<feature type="compositionally biased region" description="Basic residues" evidence="1">
    <location>
        <begin position="111"/>
        <end position="129"/>
    </location>
</feature>
<feature type="compositionally biased region" description="Basic residues" evidence="1">
    <location>
        <begin position="273"/>
        <end position="285"/>
    </location>
</feature>
<keyword evidence="3" id="KW-1185">Reference proteome</keyword>
<name>A0AB34GDD1_ESCRO</name>
<sequence length="328" mass="35651">MKQVLREELFPQSRAAQARLVESCRPLGNSVDNFQFCIAGSYQQFHYCCVPFLSCRLGDARKGKKSFILRWRVPVSHSGNRVSHRCDCGHQDDEEYHEKSPGNRNQSQCLRRPRTHPTHKGTHKGKPKGTYKGNHEATRPVGATLGSTLAGTLSATLLGTVAGTLSATVADTCASTIVFSLPPLSSHAVTHFSPHVIIKSGLLNPEHFCLLVLPCVKVALHFQASANATAGLWARLPQEATVSANPTRRREQRLQPPAAPRGLARPRGECSARRRGHHRSRRGRGGSRAGSGRPRTPEVLAAGRAGPRVGRRRREAGGGWAEGTRGGD</sequence>
<evidence type="ECO:0000313" key="3">
    <source>
        <dbReference type="Proteomes" id="UP001159641"/>
    </source>
</evidence>
<dbReference type="Proteomes" id="UP001159641">
    <property type="component" value="Unassembled WGS sequence"/>
</dbReference>
<feature type="region of interest" description="Disordered" evidence="1">
    <location>
        <begin position="93"/>
        <end position="137"/>
    </location>
</feature>
<feature type="compositionally biased region" description="Gly residues" evidence="1">
    <location>
        <begin position="317"/>
        <end position="328"/>
    </location>
</feature>
<dbReference type="AlphaFoldDB" id="A0AB34GDD1"/>
<protein>
    <submittedName>
        <fullName evidence="2">Uncharacterized protein</fullName>
    </submittedName>
</protein>
<organism evidence="2 3">
    <name type="scientific">Eschrichtius robustus</name>
    <name type="common">California gray whale</name>
    <name type="synonym">Eschrichtius gibbosus</name>
    <dbReference type="NCBI Taxonomy" id="9764"/>
    <lineage>
        <taxon>Eukaryota</taxon>
        <taxon>Metazoa</taxon>
        <taxon>Chordata</taxon>
        <taxon>Craniata</taxon>
        <taxon>Vertebrata</taxon>
        <taxon>Euteleostomi</taxon>
        <taxon>Mammalia</taxon>
        <taxon>Eutheria</taxon>
        <taxon>Laurasiatheria</taxon>
        <taxon>Artiodactyla</taxon>
        <taxon>Whippomorpha</taxon>
        <taxon>Cetacea</taxon>
        <taxon>Mysticeti</taxon>
        <taxon>Eschrichtiidae</taxon>
        <taxon>Eschrichtius</taxon>
    </lineage>
</organism>
<dbReference type="EMBL" id="JAIQCJ010002278">
    <property type="protein sequence ID" value="KAJ8777918.1"/>
    <property type="molecule type" value="Genomic_DNA"/>
</dbReference>
<feature type="compositionally biased region" description="Low complexity" evidence="1">
    <location>
        <begin position="254"/>
        <end position="265"/>
    </location>
</feature>
<evidence type="ECO:0000256" key="1">
    <source>
        <dbReference type="SAM" id="MobiDB-lite"/>
    </source>
</evidence>
<reference evidence="2 3" key="1">
    <citation type="submission" date="2022-11" db="EMBL/GenBank/DDBJ databases">
        <title>Whole genome sequence of Eschrichtius robustus ER-17-0199.</title>
        <authorList>
            <person name="Bruniche-Olsen A."/>
            <person name="Black A.N."/>
            <person name="Fields C.J."/>
            <person name="Walden K."/>
            <person name="Dewoody J.A."/>
        </authorList>
    </citation>
    <scope>NUCLEOTIDE SEQUENCE [LARGE SCALE GENOMIC DNA]</scope>
    <source>
        <strain evidence="2">ER-17-0199</strain>
        <tissue evidence="2">Blubber</tissue>
    </source>
</reference>
<accession>A0AB34GDD1</accession>
<proteinExistence type="predicted"/>
<evidence type="ECO:0000313" key="2">
    <source>
        <dbReference type="EMBL" id="KAJ8777918.1"/>
    </source>
</evidence>
<feature type="region of interest" description="Disordered" evidence="1">
    <location>
        <begin position="242"/>
        <end position="328"/>
    </location>
</feature>
<gene>
    <name evidence="2" type="ORF">J1605_014023</name>
</gene>